<evidence type="ECO:0000313" key="2">
    <source>
        <dbReference type="Proteomes" id="UP001595906"/>
    </source>
</evidence>
<comment type="caution">
    <text evidence="1">The sequence shown here is derived from an EMBL/GenBank/DDBJ whole genome shotgun (WGS) entry which is preliminary data.</text>
</comment>
<name>A0ABV8PSU2_9BACT</name>
<dbReference type="EMBL" id="JBHSDC010000002">
    <property type="protein sequence ID" value="MFC4230958.1"/>
    <property type="molecule type" value="Genomic_DNA"/>
</dbReference>
<organism evidence="1 2">
    <name type="scientific">Parasediminibacterium paludis</name>
    <dbReference type="NCBI Taxonomy" id="908966"/>
    <lineage>
        <taxon>Bacteria</taxon>
        <taxon>Pseudomonadati</taxon>
        <taxon>Bacteroidota</taxon>
        <taxon>Chitinophagia</taxon>
        <taxon>Chitinophagales</taxon>
        <taxon>Chitinophagaceae</taxon>
        <taxon>Parasediminibacterium</taxon>
    </lineage>
</organism>
<keyword evidence="2" id="KW-1185">Reference proteome</keyword>
<sequence>MAYRDRQAGKTILGEMPSENYDVERKAFYMSDYEGWQYKDDFSFQIFCFLIKGLPENTNETFLRNYAATIVNDNRFYEQVEESNHPIGKEFKKFQELFFQNKYQIKNERLSEKMQPINQN</sequence>
<gene>
    <name evidence="1" type="ORF">ACFOW1_03590</name>
</gene>
<protein>
    <submittedName>
        <fullName evidence="1">Uncharacterized protein</fullName>
    </submittedName>
</protein>
<proteinExistence type="predicted"/>
<accession>A0ABV8PSU2</accession>
<evidence type="ECO:0000313" key="1">
    <source>
        <dbReference type="EMBL" id="MFC4230958.1"/>
    </source>
</evidence>
<dbReference type="RefSeq" id="WP_379012343.1">
    <property type="nucleotide sequence ID" value="NZ_JBHSDC010000002.1"/>
</dbReference>
<reference evidence="2" key="1">
    <citation type="journal article" date="2019" name="Int. J. Syst. Evol. Microbiol.">
        <title>The Global Catalogue of Microorganisms (GCM) 10K type strain sequencing project: providing services to taxonomists for standard genome sequencing and annotation.</title>
        <authorList>
            <consortium name="The Broad Institute Genomics Platform"/>
            <consortium name="The Broad Institute Genome Sequencing Center for Infectious Disease"/>
            <person name="Wu L."/>
            <person name="Ma J."/>
        </authorList>
    </citation>
    <scope>NUCLEOTIDE SEQUENCE [LARGE SCALE GENOMIC DNA]</scope>
    <source>
        <strain evidence="2">CECT 8010</strain>
    </source>
</reference>
<dbReference type="Proteomes" id="UP001595906">
    <property type="component" value="Unassembled WGS sequence"/>
</dbReference>